<keyword evidence="3" id="KW-0731">Sigma factor</keyword>
<name>A0A6N8FLK4_9BACI</name>
<evidence type="ECO:0000313" key="8">
    <source>
        <dbReference type="Proteomes" id="UP000469125"/>
    </source>
</evidence>
<dbReference type="InterPro" id="IPR039425">
    <property type="entry name" value="RNA_pol_sigma-70-like"/>
</dbReference>
<dbReference type="NCBIfam" id="TIGR02937">
    <property type="entry name" value="sigma70-ECF"/>
    <property type="match status" value="1"/>
</dbReference>
<dbReference type="CDD" id="cd06171">
    <property type="entry name" value="Sigma70_r4"/>
    <property type="match status" value="1"/>
</dbReference>
<evidence type="ECO:0000256" key="3">
    <source>
        <dbReference type="ARBA" id="ARBA00023082"/>
    </source>
</evidence>
<organism evidence="7 8">
    <name type="scientific">Ornithinibacillus caprae</name>
    <dbReference type="NCBI Taxonomy" id="2678566"/>
    <lineage>
        <taxon>Bacteria</taxon>
        <taxon>Bacillati</taxon>
        <taxon>Bacillota</taxon>
        <taxon>Bacilli</taxon>
        <taxon>Bacillales</taxon>
        <taxon>Bacillaceae</taxon>
        <taxon>Ornithinibacillus</taxon>
    </lineage>
</organism>
<dbReference type="GO" id="GO:0016987">
    <property type="term" value="F:sigma factor activity"/>
    <property type="evidence" value="ECO:0007669"/>
    <property type="project" value="UniProtKB-KW"/>
</dbReference>
<dbReference type="Gene3D" id="1.10.10.10">
    <property type="entry name" value="Winged helix-like DNA-binding domain superfamily/Winged helix DNA-binding domain"/>
    <property type="match status" value="1"/>
</dbReference>
<dbReference type="InterPro" id="IPR013325">
    <property type="entry name" value="RNA_pol_sigma_r2"/>
</dbReference>
<dbReference type="SUPFAM" id="SSF88659">
    <property type="entry name" value="Sigma3 and sigma4 domains of RNA polymerase sigma factors"/>
    <property type="match status" value="1"/>
</dbReference>
<dbReference type="InterPro" id="IPR013249">
    <property type="entry name" value="RNA_pol_sigma70_r4_t2"/>
</dbReference>
<gene>
    <name evidence="7" type="ORF">GMD78_16795</name>
</gene>
<dbReference type="GO" id="GO:0003677">
    <property type="term" value="F:DNA binding"/>
    <property type="evidence" value="ECO:0007669"/>
    <property type="project" value="InterPro"/>
</dbReference>
<keyword evidence="2" id="KW-0805">Transcription regulation</keyword>
<comment type="caution">
    <text evidence="7">The sequence shown here is derived from an EMBL/GenBank/DDBJ whole genome shotgun (WGS) entry which is preliminary data.</text>
</comment>
<feature type="domain" description="RNA polymerase sigma-70 region 2" evidence="5">
    <location>
        <begin position="22"/>
        <end position="88"/>
    </location>
</feature>
<dbReference type="InterPro" id="IPR036388">
    <property type="entry name" value="WH-like_DNA-bd_sf"/>
</dbReference>
<evidence type="ECO:0000259" key="5">
    <source>
        <dbReference type="Pfam" id="PF04542"/>
    </source>
</evidence>
<dbReference type="Pfam" id="PF04542">
    <property type="entry name" value="Sigma70_r2"/>
    <property type="match status" value="1"/>
</dbReference>
<evidence type="ECO:0000259" key="6">
    <source>
        <dbReference type="Pfam" id="PF08281"/>
    </source>
</evidence>
<dbReference type="Proteomes" id="UP000469125">
    <property type="component" value="Unassembled WGS sequence"/>
</dbReference>
<dbReference type="InterPro" id="IPR013324">
    <property type="entry name" value="RNA_pol_sigma_r3/r4-like"/>
</dbReference>
<feature type="domain" description="RNA polymerase sigma factor 70 region 4 type 2" evidence="6">
    <location>
        <begin position="117"/>
        <end position="168"/>
    </location>
</feature>
<dbReference type="InterPro" id="IPR014284">
    <property type="entry name" value="RNA_pol_sigma-70_dom"/>
</dbReference>
<evidence type="ECO:0000256" key="1">
    <source>
        <dbReference type="ARBA" id="ARBA00010641"/>
    </source>
</evidence>
<dbReference type="Pfam" id="PF08281">
    <property type="entry name" value="Sigma70_r4_2"/>
    <property type="match status" value="1"/>
</dbReference>
<proteinExistence type="inferred from homology"/>
<comment type="similarity">
    <text evidence="1">Belongs to the sigma-70 factor family. ECF subfamily.</text>
</comment>
<evidence type="ECO:0000256" key="2">
    <source>
        <dbReference type="ARBA" id="ARBA00023015"/>
    </source>
</evidence>
<protein>
    <submittedName>
        <fullName evidence="7">Sigma-70 family RNA polymerase sigma factor</fullName>
    </submittedName>
</protein>
<evidence type="ECO:0000313" key="7">
    <source>
        <dbReference type="EMBL" id="MUK90031.1"/>
    </source>
</evidence>
<dbReference type="Gene3D" id="1.10.1740.10">
    <property type="match status" value="1"/>
</dbReference>
<keyword evidence="8" id="KW-1185">Reference proteome</keyword>
<evidence type="ECO:0000256" key="4">
    <source>
        <dbReference type="ARBA" id="ARBA00023163"/>
    </source>
</evidence>
<dbReference type="PANTHER" id="PTHR43133">
    <property type="entry name" value="RNA POLYMERASE ECF-TYPE SIGMA FACTO"/>
    <property type="match status" value="1"/>
</dbReference>
<dbReference type="GO" id="GO:0006352">
    <property type="term" value="P:DNA-templated transcription initiation"/>
    <property type="evidence" value="ECO:0007669"/>
    <property type="project" value="InterPro"/>
</dbReference>
<dbReference type="PANTHER" id="PTHR43133:SF60">
    <property type="entry name" value="RNA POLYMERASE SIGMA FACTOR SIGV"/>
    <property type="match status" value="1"/>
</dbReference>
<reference evidence="7 8" key="1">
    <citation type="submission" date="2019-11" db="EMBL/GenBank/DDBJ databases">
        <authorList>
            <person name="Li X."/>
        </authorList>
    </citation>
    <scope>NUCLEOTIDE SEQUENCE [LARGE SCALE GENOMIC DNA]</scope>
    <source>
        <strain evidence="7 8">L9</strain>
    </source>
</reference>
<sequence>MLNEEQLIKMVEERDESAFKILLDQYKRVVERFAFQLGVRPEYIPNIVQETFITLYRKINLYRSGKLSMWIYRITLKVTKEHVRKLKKEQKIEGKAIHIRHSEQGYGYYFEKEEHALIHDCLQKMDQKYSLPLILSYFHDQSYEDIGTVLKLKTSIVETRLHRAKKLLMKEYENKDVREVFLHG</sequence>
<dbReference type="SUPFAM" id="SSF88946">
    <property type="entry name" value="Sigma2 domain of RNA polymerase sigma factors"/>
    <property type="match status" value="1"/>
</dbReference>
<dbReference type="AlphaFoldDB" id="A0A6N8FLK4"/>
<dbReference type="EMBL" id="WOCA01000016">
    <property type="protein sequence ID" value="MUK90031.1"/>
    <property type="molecule type" value="Genomic_DNA"/>
</dbReference>
<dbReference type="InterPro" id="IPR007627">
    <property type="entry name" value="RNA_pol_sigma70_r2"/>
</dbReference>
<keyword evidence="4" id="KW-0804">Transcription</keyword>
<accession>A0A6N8FLK4</accession>